<evidence type="ECO:0000313" key="3">
    <source>
        <dbReference type="Proteomes" id="UP000422822"/>
    </source>
</evidence>
<dbReference type="RefSeq" id="WP_158406408.1">
    <property type="nucleotide sequence ID" value="NZ_CP033454.1"/>
</dbReference>
<sequence>MNIPDILSCAQHLNLSKFIRRTTHQEITSRNTLYQLSNKFSLTHVNGIAVDINKELEEDLKKYSNPTLEFKDQTRAILLQALSRLCFAASNIMPNVMILDELINILNPSGLCSTGYVTITHKLLDKITECIPDSSIMTKKCHHFLHLNFECSNLVHISFCETIHLNNNSDPSLSIGTQIDFSILANPDHTFDYDNIKLTINVPHKVHSHKILSKWNIIKINCKTAITNFFHKITACFTRKTYIPTPKFKIQETIETNSSEITCNLSSFTLHALRHPKQIQKHLSDFRQAFNKAQNLHPSTTSNLSTTKLPFQHNVHKTSDSQASCSDTISDLQTTENSESSRFRSNSRSSSSTYSISTTSKQPISKSQSTPNLDQIQPVKLKAKSHSESSICSTSSYANANTPSQPQERAQKGNVSPFTKLHIKFKLITQHNRTNLTK</sequence>
<feature type="compositionally biased region" description="Polar residues" evidence="1">
    <location>
        <begin position="361"/>
        <end position="375"/>
    </location>
</feature>
<dbReference type="AlphaFoldDB" id="A0AAE6UKK1"/>
<feature type="compositionally biased region" description="Polar residues" evidence="1">
    <location>
        <begin position="320"/>
        <end position="333"/>
    </location>
</feature>
<gene>
    <name evidence="2" type="ORF">EDL80_01310</name>
</gene>
<keyword evidence="3" id="KW-1185">Reference proteome</keyword>
<organism evidence="2 3">
    <name type="scientific">Ehrlichia ruminantium</name>
    <name type="common">heartwater rickettsia</name>
    <name type="synonym">Cowdria ruminantium</name>
    <dbReference type="NCBI Taxonomy" id="779"/>
    <lineage>
        <taxon>Bacteria</taxon>
        <taxon>Pseudomonadati</taxon>
        <taxon>Pseudomonadota</taxon>
        <taxon>Alphaproteobacteria</taxon>
        <taxon>Rickettsiales</taxon>
        <taxon>Anaplasmataceae</taxon>
        <taxon>Ehrlichia</taxon>
    </lineage>
</organism>
<proteinExistence type="predicted"/>
<feature type="region of interest" description="Disordered" evidence="1">
    <location>
        <begin position="315"/>
        <end position="415"/>
    </location>
</feature>
<evidence type="ECO:0000256" key="1">
    <source>
        <dbReference type="SAM" id="MobiDB-lite"/>
    </source>
</evidence>
<feature type="compositionally biased region" description="Low complexity" evidence="1">
    <location>
        <begin position="334"/>
        <end position="360"/>
    </location>
</feature>
<dbReference type="EMBL" id="CP033455">
    <property type="protein sequence ID" value="QGR03238.1"/>
    <property type="molecule type" value="Genomic_DNA"/>
</dbReference>
<dbReference type="Proteomes" id="UP000422822">
    <property type="component" value="Chromosome"/>
</dbReference>
<reference evidence="2 3" key="1">
    <citation type="submission" date="2018-10" db="EMBL/GenBank/DDBJ databases">
        <title>Propagation and draft genome sequences of three atypical Erhlichia ruminantium isolates.</title>
        <authorList>
            <person name="Liebenberg J."/>
            <person name="Steyn H."/>
            <person name="Josemans A."/>
            <person name="Zweygarth E."/>
        </authorList>
    </citation>
    <scope>NUCLEOTIDE SEQUENCE [LARGE SCALE GENOMIC DNA]</scope>
    <source>
        <strain evidence="2 3">Omatjenne</strain>
    </source>
</reference>
<evidence type="ECO:0000313" key="2">
    <source>
        <dbReference type="EMBL" id="QGR03238.1"/>
    </source>
</evidence>
<name>A0AAE6UKK1_EHRRU</name>
<feature type="compositionally biased region" description="Polar residues" evidence="1">
    <location>
        <begin position="397"/>
        <end position="415"/>
    </location>
</feature>
<protein>
    <submittedName>
        <fullName evidence="2">Uncharacterized protein</fullName>
    </submittedName>
</protein>
<accession>A0AAE6UKK1</accession>